<dbReference type="HAMAP" id="MF_01161">
    <property type="entry name" value="tRNA_Ile_lys_synt"/>
    <property type="match status" value="1"/>
</dbReference>
<evidence type="ECO:0000256" key="7">
    <source>
        <dbReference type="ARBA" id="ARBA00048539"/>
    </source>
</evidence>
<dbReference type="SMART" id="SM00977">
    <property type="entry name" value="TilS_C"/>
    <property type="match status" value="1"/>
</dbReference>
<dbReference type="GO" id="GO:0005737">
    <property type="term" value="C:cytoplasm"/>
    <property type="evidence" value="ECO:0007669"/>
    <property type="project" value="UniProtKB-SubCell"/>
</dbReference>
<dbReference type="InterPro" id="IPR014729">
    <property type="entry name" value="Rossmann-like_a/b/a_fold"/>
</dbReference>
<dbReference type="GO" id="GO:0032267">
    <property type="term" value="F:tRNA(Ile)-lysidine synthase activity"/>
    <property type="evidence" value="ECO:0007669"/>
    <property type="project" value="UniProtKB-EC"/>
</dbReference>
<comment type="subcellular location">
    <subcellularLocation>
        <location evidence="1 8">Cytoplasm</location>
    </subcellularLocation>
</comment>
<comment type="function">
    <text evidence="8">Ligates lysine onto the cytidine present at position 34 of the AUA codon-specific tRNA(Ile) that contains the anticodon CAU, in an ATP-dependent manner. Cytidine is converted to lysidine, thus changing the amino acid specificity of the tRNA from methionine to isoleucine.</text>
</comment>
<dbReference type="InterPro" id="IPR012795">
    <property type="entry name" value="tRNA_Ile_lys_synt_N"/>
</dbReference>
<keyword evidence="2 8" id="KW-0963">Cytoplasm</keyword>
<dbReference type="CDD" id="cd01992">
    <property type="entry name" value="TilS_N"/>
    <property type="match status" value="1"/>
</dbReference>
<dbReference type="PATRIC" id="fig|1423719.4.peg.1329"/>
<dbReference type="GO" id="GO:0005524">
    <property type="term" value="F:ATP binding"/>
    <property type="evidence" value="ECO:0007669"/>
    <property type="project" value="UniProtKB-KW"/>
</dbReference>
<comment type="caution">
    <text evidence="10">The sequence shown here is derived from an EMBL/GenBank/DDBJ whole genome shotgun (WGS) entry which is preliminary data.</text>
</comment>
<dbReference type="STRING" id="1423719.FC66_GL001308"/>
<evidence type="ECO:0000259" key="9">
    <source>
        <dbReference type="SMART" id="SM00977"/>
    </source>
</evidence>
<dbReference type="NCBIfam" id="TIGR02433">
    <property type="entry name" value="lysidine_TilS_C"/>
    <property type="match status" value="1"/>
</dbReference>
<dbReference type="InterPro" id="IPR011063">
    <property type="entry name" value="TilS/TtcA_N"/>
</dbReference>
<evidence type="ECO:0000313" key="11">
    <source>
        <dbReference type="Proteomes" id="UP000051450"/>
    </source>
</evidence>
<dbReference type="InterPro" id="IPR012094">
    <property type="entry name" value="tRNA_Ile_lys_synt"/>
</dbReference>
<evidence type="ECO:0000256" key="4">
    <source>
        <dbReference type="ARBA" id="ARBA00022694"/>
    </source>
</evidence>
<dbReference type="NCBIfam" id="TIGR02432">
    <property type="entry name" value="lysidine_TilS_N"/>
    <property type="match status" value="1"/>
</dbReference>
<evidence type="ECO:0000256" key="2">
    <source>
        <dbReference type="ARBA" id="ARBA00022490"/>
    </source>
</evidence>
<dbReference type="SUPFAM" id="SSF52402">
    <property type="entry name" value="Adenine nucleotide alpha hydrolases-like"/>
    <property type="match status" value="1"/>
</dbReference>
<sequence>MLNTKFEAQYRLLGSPKKVLVAVSTGVDSMVLLDLLRQLPNDSRPEIGIAYVDHQLRAQSQIETEFIEKYCLENQLKLYKKVWPVSEHGLKGIENEARKMRYAFFKQVMRSGDYPTLMTAHQSNDQIETLVMKGIRGGDIRQLTGISGIRSFGPGQLIRPLLSFSKQVIRQYAEKQGIPFFEDETNQSTDFFRNRVRKEIIPKMLENNQQAIEHAQTYANQLSDLLELVDESVDEKVAVLKDKSGFQIKEWTILAKKWQIPVLKKIAESRDVFLKMDQIRQITQLLMNPKKPQGKIDLGHDQQFVKQYEYMNFVKKEKKNDSTPEKMVVIKNIWFNLNKKEKIGVFNRDEINLTDSDILDYIFVDSLIVDEGLTLRRRLSGDFISVTNGGNQKIKKIFIDQKVTKDDRNQAWLLETNTKQIIWLINYKKSELSEPFETDKIQDIIVLKKQGQGRG</sequence>
<dbReference type="EMBL" id="AZDI01000006">
    <property type="protein sequence ID" value="KRK45657.1"/>
    <property type="molecule type" value="Genomic_DNA"/>
</dbReference>
<accession>A0A0R1HJI3</accession>
<keyword evidence="3 8" id="KW-0436">Ligase</keyword>
<protein>
    <recommendedName>
        <fullName evidence="8">tRNA(Ile)-lysidine synthase</fullName>
        <ecNumber evidence="8">6.3.4.19</ecNumber>
    </recommendedName>
    <alternativeName>
        <fullName evidence="8">tRNA(Ile)-2-lysyl-cytidine synthase</fullName>
    </alternativeName>
    <alternativeName>
        <fullName evidence="8">tRNA(Ile)-lysidine synthetase</fullName>
    </alternativeName>
</protein>
<comment type="catalytic activity">
    <reaction evidence="7 8">
        <text>cytidine(34) in tRNA(Ile2) + L-lysine + ATP = lysidine(34) in tRNA(Ile2) + AMP + diphosphate + H(+)</text>
        <dbReference type="Rhea" id="RHEA:43744"/>
        <dbReference type="Rhea" id="RHEA-COMP:10625"/>
        <dbReference type="Rhea" id="RHEA-COMP:10670"/>
        <dbReference type="ChEBI" id="CHEBI:15378"/>
        <dbReference type="ChEBI" id="CHEBI:30616"/>
        <dbReference type="ChEBI" id="CHEBI:32551"/>
        <dbReference type="ChEBI" id="CHEBI:33019"/>
        <dbReference type="ChEBI" id="CHEBI:82748"/>
        <dbReference type="ChEBI" id="CHEBI:83665"/>
        <dbReference type="ChEBI" id="CHEBI:456215"/>
        <dbReference type="EC" id="6.3.4.19"/>
    </reaction>
</comment>
<evidence type="ECO:0000313" key="10">
    <source>
        <dbReference type="EMBL" id="KRK45657.1"/>
    </source>
</evidence>
<evidence type="ECO:0000256" key="6">
    <source>
        <dbReference type="ARBA" id="ARBA00022840"/>
    </source>
</evidence>
<comment type="similarity">
    <text evidence="8">Belongs to the tRNA(Ile)-lysidine synthase family.</text>
</comment>
<dbReference type="Proteomes" id="UP000051450">
    <property type="component" value="Unassembled WGS sequence"/>
</dbReference>
<reference evidence="10 11" key="1">
    <citation type="journal article" date="2015" name="Genome Announc.">
        <title>Expanding the biotechnology potential of lactobacilli through comparative genomics of 213 strains and associated genera.</title>
        <authorList>
            <person name="Sun Z."/>
            <person name="Harris H.M."/>
            <person name="McCann A."/>
            <person name="Guo C."/>
            <person name="Argimon S."/>
            <person name="Zhang W."/>
            <person name="Yang X."/>
            <person name="Jeffery I.B."/>
            <person name="Cooney J.C."/>
            <person name="Kagawa T.F."/>
            <person name="Liu W."/>
            <person name="Song Y."/>
            <person name="Salvetti E."/>
            <person name="Wrobel A."/>
            <person name="Rasinkangas P."/>
            <person name="Parkhill J."/>
            <person name="Rea M.C."/>
            <person name="O'Sullivan O."/>
            <person name="Ritari J."/>
            <person name="Douillard F.P."/>
            <person name="Paul Ross R."/>
            <person name="Yang R."/>
            <person name="Briner A.E."/>
            <person name="Felis G.E."/>
            <person name="de Vos W.M."/>
            <person name="Barrangou R."/>
            <person name="Klaenhammer T.R."/>
            <person name="Caufield P.W."/>
            <person name="Cui Y."/>
            <person name="Zhang H."/>
            <person name="O'Toole P.W."/>
        </authorList>
    </citation>
    <scope>NUCLEOTIDE SEQUENCE [LARGE SCALE GENOMIC DNA]</scope>
    <source>
        <strain evidence="10 11">DSM 15638</strain>
    </source>
</reference>
<dbReference type="PANTHER" id="PTHR43033:SF1">
    <property type="entry name" value="TRNA(ILE)-LYSIDINE SYNTHASE-RELATED"/>
    <property type="match status" value="1"/>
</dbReference>
<comment type="caution">
    <text evidence="8">Lacks conserved residue(s) required for the propagation of feature annotation.</text>
</comment>
<dbReference type="GO" id="GO:0006400">
    <property type="term" value="P:tRNA modification"/>
    <property type="evidence" value="ECO:0007669"/>
    <property type="project" value="UniProtKB-UniRule"/>
</dbReference>
<evidence type="ECO:0000256" key="3">
    <source>
        <dbReference type="ARBA" id="ARBA00022598"/>
    </source>
</evidence>
<gene>
    <name evidence="8" type="primary">tilS</name>
    <name evidence="10" type="ORF">FC66_GL001308</name>
</gene>
<dbReference type="EC" id="6.3.4.19" evidence="8"/>
<evidence type="ECO:0000256" key="1">
    <source>
        <dbReference type="ARBA" id="ARBA00004496"/>
    </source>
</evidence>
<evidence type="ECO:0000256" key="5">
    <source>
        <dbReference type="ARBA" id="ARBA00022741"/>
    </source>
</evidence>
<dbReference type="Pfam" id="PF01171">
    <property type="entry name" value="ATP_bind_3"/>
    <property type="match status" value="1"/>
</dbReference>
<keyword evidence="11" id="KW-1185">Reference proteome</keyword>
<feature type="domain" description="Lysidine-tRNA(Ile) synthetase C-terminal" evidence="9">
    <location>
        <begin position="373"/>
        <end position="445"/>
    </location>
</feature>
<name>A0A0R1HJI3_9LACO</name>
<dbReference type="SUPFAM" id="SSF56037">
    <property type="entry name" value="PheT/TilS domain"/>
    <property type="match status" value="1"/>
</dbReference>
<proteinExistence type="inferred from homology"/>
<evidence type="ECO:0000256" key="8">
    <source>
        <dbReference type="HAMAP-Rule" id="MF_01161"/>
    </source>
</evidence>
<organism evidence="10 11">
    <name type="scientific">Dellaglioa algida DSM 15638</name>
    <dbReference type="NCBI Taxonomy" id="1423719"/>
    <lineage>
        <taxon>Bacteria</taxon>
        <taxon>Bacillati</taxon>
        <taxon>Bacillota</taxon>
        <taxon>Bacilli</taxon>
        <taxon>Lactobacillales</taxon>
        <taxon>Lactobacillaceae</taxon>
        <taxon>Dellaglioa</taxon>
    </lineage>
</organism>
<keyword evidence="5" id="KW-0547">Nucleotide-binding</keyword>
<keyword evidence="6" id="KW-0067">ATP-binding</keyword>
<dbReference type="AlphaFoldDB" id="A0A0R1HJI3"/>
<dbReference type="Gene3D" id="3.40.50.620">
    <property type="entry name" value="HUPs"/>
    <property type="match status" value="1"/>
</dbReference>
<dbReference type="PANTHER" id="PTHR43033">
    <property type="entry name" value="TRNA(ILE)-LYSIDINE SYNTHASE-RELATED"/>
    <property type="match status" value="1"/>
</dbReference>
<dbReference type="InterPro" id="IPR012796">
    <property type="entry name" value="Lysidine-tRNA-synth_C"/>
</dbReference>
<keyword evidence="4 8" id="KW-0819">tRNA processing</keyword>